<dbReference type="PANTHER" id="PTHR43280">
    <property type="entry name" value="ARAC-FAMILY TRANSCRIPTIONAL REGULATOR"/>
    <property type="match status" value="1"/>
</dbReference>
<keyword evidence="3" id="KW-0804">Transcription</keyword>
<feature type="transmembrane region" description="Helical" evidence="4">
    <location>
        <begin position="136"/>
        <end position="158"/>
    </location>
</feature>
<dbReference type="PROSITE" id="PS00041">
    <property type="entry name" value="HTH_ARAC_FAMILY_1"/>
    <property type="match status" value="1"/>
</dbReference>
<proteinExistence type="predicted"/>
<keyword evidence="4" id="KW-1133">Transmembrane helix</keyword>
<dbReference type="PANTHER" id="PTHR43280:SF2">
    <property type="entry name" value="HTH-TYPE TRANSCRIPTIONAL REGULATOR EXSA"/>
    <property type="match status" value="1"/>
</dbReference>
<keyword evidence="1" id="KW-0805">Transcription regulation</keyword>
<feature type="domain" description="HTH araC/xylS-type" evidence="5">
    <location>
        <begin position="226"/>
        <end position="330"/>
    </location>
</feature>
<evidence type="ECO:0000256" key="2">
    <source>
        <dbReference type="ARBA" id="ARBA00023125"/>
    </source>
</evidence>
<feature type="transmembrane region" description="Helical" evidence="4">
    <location>
        <begin position="164"/>
        <end position="184"/>
    </location>
</feature>
<accession>A0A3N0EL75</accession>
<evidence type="ECO:0000256" key="4">
    <source>
        <dbReference type="SAM" id="Phobius"/>
    </source>
</evidence>
<sequence>MAPTIIALSLNNLYYWFTDIRLIEQFKEIDLLYLPWHLFFLVTFYLYVCAYTENRNKKQFLILLFMPFIISSIFHIGINIFYYSVESYPAGVKLFYVLEEYLAFIYAALLGVLSFRKLKNAIHINNKVNTKWLYNLLRVGLILCIVWVVIYSLAISFSMSGMKLYYPIWLGISILFYWISYRGLYQFRLAKDRKAVSLLLHEFVKNKSEEYHLGTDNYTQKNPIFSKLKKIIEEDHIYREQDLSLYSLSKKLKTNTSTLSRIVNEVSEKSFTDFINVYRIEEAKKILNDDAFFKYKISAIALEVGFNNYDTFCNAFKKYTGTTPGKYRESHMKRVKD</sequence>
<keyword evidence="4" id="KW-0472">Membrane</keyword>
<feature type="transmembrane region" description="Helical" evidence="4">
    <location>
        <begin position="31"/>
        <end position="48"/>
    </location>
</feature>
<evidence type="ECO:0000313" key="6">
    <source>
        <dbReference type="EMBL" id="RNL88497.1"/>
    </source>
</evidence>
<dbReference type="EMBL" id="RJTM01000059">
    <property type="protein sequence ID" value="RNL88497.1"/>
    <property type="molecule type" value="Genomic_DNA"/>
</dbReference>
<dbReference type="InterPro" id="IPR018062">
    <property type="entry name" value="HTH_AraC-typ_CS"/>
</dbReference>
<evidence type="ECO:0000313" key="7">
    <source>
        <dbReference type="Proteomes" id="UP000267469"/>
    </source>
</evidence>
<dbReference type="AlphaFoldDB" id="A0A3N0EL75"/>
<organism evidence="6 7">
    <name type="scientific">Sinomicrobium pectinilyticum</name>
    <dbReference type="NCBI Taxonomy" id="1084421"/>
    <lineage>
        <taxon>Bacteria</taxon>
        <taxon>Pseudomonadati</taxon>
        <taxon>Bacteroidota</taxon>
        <taxon>Flavobacteriia</taxon>
        <taxon>Flavobacteriales</taxon>
        <taxon>Flavobacteriaceae</taxon>
        <taxon>Sinomicrobium</taxon>
    </lineage>
</organism>
<reference evidence="6 7" key="1">
    <citation type="submission" date="2018-10" db="EMBL/GenBank/DDBJ databases">
        <title>Sinomicrobium pectinilyticum sp. nov., a pectinase-producing bacterium isolated from alkaline and saline soil, and emended description of the genus Sinomicrobium.</title>
        <authorList>
            <person name="Cheng B."/>
            <person name="Li C."/>
            <person name="Lai Q."/>
            <person name="Du M."/>
            <person name="Shao Z."/>
            <person name="Xu P."/>
            <person name="Yang C."/>
        </authorList>
    </citation>
    <scope>NUCLEOTIDE SEQUENCE [LARGE SCALE GENOMIC DNA]</scope>
    <source>
        <strain evidence="6 7">5DNS001</strain>
    </source>
</reference>
<dbReference type="PRINTS" id="PR00032">
    <property type="entry name" value="HTHARAC"/>
</dbReference>
<dbReference type="InterPro" id="IPR018060">
    <property type="entry name" value="HTH_AraC"/>
</dbReference>
<name>A0A3N0EL75_SINP1</name>
<dbReference type="InterPro" id="IPR009057">
    <property type="entry name" value="Homeodomain-like_sf"/>
</dbReference>
<dbReference type="Gene3D" id="1.10.10.60">
    <property type="entry name" value="Homeodomain-like"/>
    <property type="match status" value="2"/>
</dbReference>
<protein>
    <submittedName>
        <fullName evidence="6">AraC family transcriptional regulator</fullName>
    </submittedName>
</protein>
<keyword evidence="4" id="KW-0812">Transmembrane</keyword>
<evidence type="ECO:0000259" key="5">
    <source>
        <dbReference type="PROSITE" id="PS01124"/>
    </source>
</evidence>
<dbReference type="Proteomes" id="UP000267469">
    <property type="component" value="Unassembled WGS sequence"/>
</dbReference>
<dbReference type="PROSITE" id="PS01124">
    <property type="entry name" value="HTH_ARAC_FAMILY_2"/>
    <property type="match status" value="1"/>
</dbReference>
<evidence type="ECO:0000256" key="3">
    <source>
        <dbReference type="ARBA" id="ARBA00023163"/>
    </source>
</evidence>
<keyword evidence="7" id="KW-1185">Reference proteome</keyword>
<comment type="caution">
    <text evidence="6">The sequence shown here is derived from an EMBL/GenBank/DDBJ whole genome shotgun (WGS) entry which is preliminary data.</text>
</comment>
<feature type="transmembrane region" description="Helical" evidence="4">
    <location>
        <begin position="94"/>
        <end position="115"/>
    </location>
</feature>
<dbReference type="SMART" id="SM00342">
    <property type="entry name" value="HTH_ARAC"/>
    <property type="match status" value="1"/>
</dbReference>
<evidence type="ECO:0000256" key="1">
    <source>
        <dbReference type="ARBA" id="ARBA00023015"/>
    </source>
</evidence>
<dbReference type="InterPro" id="IPR020449">
    <property type="entry name" value="Tscrpt_reg_AraC-type_HTH"/>
</dbReference>
<dbReference type="GO" id="GO:0043565">
    <property type="term" value="F:sequence-specific DNA binding"/>
    <property type="evidence" value="ECO:0007669"/>
    <property type="project" value="InterPro"/>
</dbReference>
<gene>
    <name evidence="6" type="ORF">ED312_08600</name>
</gene>
<feature type="transmembrane region" description="Helical" evidence="4">
    <location>
        <begin position="60"/>
        <end position="82"/>
    </location>
</feature>
<keyword evidence="2" id="KW-0238">DNA-binding</keyword>
<dbReference type="GO" id="GO:0003700">
    <property type="term" value="F:DNA-binding transcription factor activity"/>
    <property type="evidence" value="ECO:0007669"/>
    <property type="project" value="InterPro"/>
</dbReference>
<dbReference type="Pfam" id="PF12833">
    <property type="entry name" value="HTH_18"/>
    <property type="match status" value="1"/>
</dbReference>
<dbReference type="SUPFAM" id="SSF46689">
    <property type="entry name" value="Homeodomain-like"/>
    <property type="match status" value="1"/>
</dbReference>